<dbReference type="PANTHER" id="PTHR21310">
    <property type="entry name" value="AMINOGLYCOSIDE PHOSPHOTRANSFERASE-RELATED-RELATED"/>
    <property type="match status" value="1"/>
</dbReference>
<dbReference type="RefSeq" id="WP_377342955.1">
    <property type="nucleotide sequence ID" value="NZ_JBHLUE010000026.1"/>
</dbReference>
<dbReference type="Pfam" id="PF01636">
    <property type="entry name" value="APH"/>
    <property type="match status" value="1"/>
</dbReference>
<dbReference type="InterPro" id="IPR002575">
    <property type="entry name" value="Aminoglycoside_PTrfase"/>
</dbReference>
<dbReference type="Proteomes" id="UP001589894">
    <property type="component" value="Unassembled WGS sequence"/>
</dbReference>
<keyword evidence="3" id="KW-1185">Reference proteome</keyword>
<organism evidence="2 3">
    <name type="scientific">Plantactinospora siamensis</name>
    <dbReference type="NCBI Taxonomy" id="555372"/>
    <lineage>
        <taxon>Bacteria</taxon>
        <taxon>Bacillati</taxon>
        <taxon>Actinomycetota</taxon>
        <taxon>Actinomycetes</taxon>
        <taxon>Micromonosporales</taxon>
        <taxon>Micromonosporaceae</taxon>
        <taxon>Plantactinospora</taxon>
    </lineage>
</organism>
<dbReference type="Gene3D" id="3.90.1200.10">
    <property type="match status" value="1"/>
</dbReference>
<sequence length="294" mass="31623">MDEVTIDRELVRSLLADQHPDLAGLELRPVDGGWGNVMWRLGDELAVRLPRQADSGDGLRAEQRWLPALAKRLPLPVPTPVRVGEPSPLFARTWTVTRWVAGVPADLEPIGRPAAAEVFAEFLRALHGPAPDEAPTNPTHGGALKTHADGIEHWLSVLAADGRAAAARRVWADAVSAPEWDRTPTWIHGDLHPANVLGTDGMLTGVIDFGELCAGDPAADLAAAWVLLPADTAVRFLDAYGRADDAMVRRARGWAMLRALVLIKIGQQWEQGAPGGKRTWGPAGQAALDRLLAT</sequence>
<feature type="domain" description="Aminoglycoside phosphotransferase" evidence="1">
    <location>
        <begin position="26"/>
        <end position="254"/>
    </location>
</feature>
<reference evidence="2 3" key="1">
    <citation type="submission" date="2024-09" db="EMBL/GenBank/DDBJ databases">
        <authorList>
            <person name="Sun Q."/>
            <person name="Mori K."/>
        </authorList>
    </citation>
    <scope>NUCLEOTIDE SEQUENCE [LARGE SCALE GENOMIC DNA]</scope>
    <source>
        <strain evidence="2 3">TBRC 2205</strain>
    </source>
</reference>
<dbReference type="Gene3D" id="3.30.200.20">
    <property type="entry name" value="Phosphorylase Kinase, domain 1"/>
    <property type="match status" value="1"/>
</dbReference>
<dbReference type="EC" id="2.7.-.-" evidence="2"/>
<dbReference type="EMBL" id="JBHLUE010000026">
    <property type="protein sequence ID" value="MFC0567642.1"/>
    <property type="molecule type" value="Genomic_DNA"/>
</dbReference>
<dbReference type="GO" id="GO:0016740">
    <property type="term" value="F:transferase activity"/>
    <property type="evidence" value="ECO:0007669"/>
    <property type="project" value="UniProtKB-KW"/>
</dbReference>
<proteinExistence type="predicted"/>
<gene>
    <name evidence="2" type="ORF">ACFFHU_26325</name>
</gene>
<accession>A0ABV6P3N2</accession>
<protein>
    <submittedName>
        <fullName evidence="2">Aminoglycoside phosphotransferase family protein</fullName>
        <ecNumber evidence="2">2.7.-.-</ecNumber>
    </submittedName>
</protein>
<name>A0ABV6P3N2_9ACTN</name>
<dbReference type="InterPro" id="IPR011009">
    <property type="entry name" value="Kinase-like_dom_sf"/>
</dbReference>
<dbReference type="CDD" id="cd05155">
    <property type="entry name" value="APH_ChoK_like_1"/>
    <property type="match status" value="1"/>
</dbReference>
<dbReference type="PANTHER" id="PTHR21310:SF42">
    <property type="entry name" value="BIFUNCTIONAL AAC_APH"/>
    <property type="match status" value="1"/>
</dbReference>
<dbReference type="SUPFAM" id="SSF56112">
    <property type="entry name" value="Protein kinase-like (PK-like)"/>
    <property type="match status" value="1"/>
</dbReference>
<evidence type="ECO:0000313" key="2">
    <source>
        <dbReference type="EMBL" id="MFC0567642.1"/>
    </source>
</evidence>
<evidence type="ECO:0000259" key="1">
    <source>
        <dbReference type="Pfam" id="PF01636"/>
    </source>
</evidence>
<dbReference type="InterPro" id="IPR051678">
    <property type="entry name" value="AGP_Transferase"/>
</dbReference>
<keyword evidence="2" id="KW-0808">Transferase</keyword>
<comment type="caution">
    <text evidence="2">The sequence shown here is derived from an EMBL/GenBank/DDBJ whole genome shotgun (WGS) entry which is preliminary data.</text>
</comment>
<evidence type="ECO:0000313" key="3">
    <source>
        <dbReference type="Proteomes" id="UP001589894"/>
    </source>
</evidence>